<accession>A0A0C3ABA6</accession>
<evidence type="ECO:0000256" key="4">
    <source>
        <dbReference type="RuleBase" id="RU361267"/>
    </source>
</evidence>
<evidence type="ECO:0000259" key="7">
    <source>
        <dbReference type="SMART" id="SM00563"/>
    </source>
</evidence>
<reference evidence="9" key="2">
    <citation type="submission" date="2015-01" db="EMBL/GenBank/DDBJ databases">
        <title>Evolutionary Origins and Diversification of the Mycorrhizal Mutualists.</title>
        <authorList>
            <consortium name="DOE Joint Genome Institute"/>
            <consortium name="Mycorrhizal Genomics Consortium"/>
            <person name="Kohler A."/>
            <person name="Kuo A."/>
            <person name="Nagy L.G."/>
            <person name="Floudas D."/>
            <person name="Copeland A."/>
            <person name="Barry K.W."/>
            <person name="Cichocki N."/>
            <person name="Veneault-Fourrey C."/>
            <person name="LaButti K."/>
            <person name="Lindquist E.A."/>
            <person name="Lipzen A."/>
            <person name="Lundell T."/>
            <person name="Morin E."/>
            <person name="Murat C."/>
            <person name="Riley R."/>
            <person name="Ohm R."/>
            <person name="Sun H."/>
            <person name="Tunlid A."/>
            <person name="Henrissat B."/>
            <person name="Grigoriev I.V."/>
            <person name="Hibbett D.S."/>
            <person name="Martin F."/>
        </authorList>
    </citation>
    <scope>NUCLEOTIDE SEQUENCE [LARGE SCALE GENOMIC DNA]</scope>
    <source>
        <strain evidence="9">MAFF 305830</strain>
    </source>
</reference>
<feature type="transmembrane region" description="Helical" evidence="6">
    <location>
        <begin position="131"/>
        <end position="149"/>
    </location>
</feature>
<feature type="compositionally biased region" description="Polar residues" evidence="5">
    <location>
        <begin position="317"/>
        <end position="335"/>
    </location>
</feature>
<dbReference type="OrthoDB" id="202234at2759"/>
<comment type="domain">
    <text evidence="4">The HXXXXD motif is essential for acyltransferase activity and may constitute the binding site for the phosphate moiety of the glycerol-3-phosphate.</text>
</comment>
<dbReference type="Proteomes" id="UP000054097">
    <property type="component" value="Unassembled WGS sequence"/>
</dbReference>
<feature type="transmembrane region" description="Helical" evidence="6">
    <location>
        <begin position="6"/>
        <end position="25"/>
    </location>
</feature>
<proteinExistence type="inferred from homology"/>
<evidence type="ECO:0000256" key="1">
    <source>
        <dbReference type="ARBA" id="ARBA00008655"/>
    </source>
</evidence>
<keyword evidence="6" id="KW-1133">Transmembrane helix</keyword>
<comment type="catalytic activity">
    <reaction evidence="4">
        <text>a 1-acyl-sn-glycero-3-phosphate + an acyl-CoA = a 1,2-diacyl-sn-glycero-3-phosphate + CoA</text>
        <dbReference type="Rhea" id="RHEA:19709"/>
        <dbReference type="ChEBI" id="CHEBI:57287"/>
        <dbReference type="ChEBI" id="CHEBI:57970"/>
        <dbReference type="ChEBI" id="CHEBI:58342"/>
        <dbReference type="ChEBI" id="CHEBI:58608"/>
        <dbReference type="EC" id="2.3.1.51"/>
    </reaction>
</comment>
<comment type="similarity">
    <text evidence="1 4">Belongs to the 1-acyl-sn-glycerol-3-phosphate acyltransferase family.</text>
</comment>
<keyword evidence="4" id="KW-0444">Lipid biosynthesis</keyword>
<evidence type="ECO:0000313" key="8">
    <source>
        <dbReference type="EMBL" id="KIM21945.1"/>
    </source>
</evidence>
<sequence>MGSSLSILRPLAYISLPLLAIRFAASKSSIVRYYWRLGIYVTSIAVISVWGACLSVALFVIGKRFDVDFWIARSFYFVAGNLLGIKFEIEGEEYLATKPAVLLGNHQSMLDILYVGPIFPRATVMSAKKELRWVPFLGLFMIAGGTIFLDRRNPQVAIASLQAAGEHMKKRGLGLWMFPEGTRTLSEEPNLKPFKKGAFHLAVQSGLPIVPVVCENYWKIYRKGVFDGGVLKIKVLPPIQTTGLTTADVPELAKRTRDLMLQALQEISQPYTGPKSSAGKLRNDSTLMPPPPPPSDVKSIGITEIRPAGQETDNSRQRTPSLVRSTASSEGNGSQETEEEDGHVLVRKPAAA</sequence>
<feature type="domain" description="Phospholipid/glycerol acyltransferase" evidence="7">
    <location>
        <begin position="100"/>
        <end position="217"/>
    </location>
</feature>
<keyword evidence="3 4" id="KW-0012">Acyltransferase</keyword>
<evidence type="ECO:0000313" key="9">
    <source>
        <dbReference type="Proteomes" id="UP000054097"/>
    </source>
</evidence>
<evidence type="ECO:0000256" key="6">
    <source>
        <dbReference type="SAM" id="Phobius"/>
    </source>
</evidence>
<feature type="compositionally biased region" description="Polar residues" evidence="5">
    <location>
        <begin position="266"/>
        <end position="275"/>
    </location>
</feature>
<dbReference type="InterPro" id="IPR002123">
    <property type="entry name" value="Plipid/glycerol_acylTrfase"/>
</dbReference>
<evidence type="ECO:0000256" key="5">
    <source>
        <dbReference type="SAM" id="MobiDB-lite"/>
    </source>
</evidence>
<reference evidence="8 9" key="1">
    <citation type="submission" date="2014-04" db="EMBL/GenBank/DDBJ databases">
        <authorList>
            <consortium name="DOE Joint Genome Institute"/>
            <person name="Kuo A."/>
            <person name="Zuccaro A."/>
            <person name="Kohler A."/>
            <person name="Nagy L.G."/>
            <person name="Floudas D."/>
            <person name="Copeland A."/>
            <person name="Barry K.W."/>
            <person name="Cichocki N."/>
            <person name="Veneault-Fourrey C."/>
            <person name="LaButti K."/>
            <person name="Lindquist E.A."/>
            <person name="Lipzen A."/>
            <person name="Lundell T."/>
            <person name="Morin E."/>
            <person name="Murat C."/>
            <person name="Sun H."/>
            <person name="Tunlid A."/>
            <person name="Henrissat B."/>
            <person name="Grigoriev I.V."/>
            <person name="Hibbett D.S."/>
            <person name="Martin F."/>
            <person name="Nordberg H.P."/>
            <person name="Cantor M.N."/>
            <person name="Hua S.X."/>
        </authorList>
    </citation>
    <scope>NUCLEOTIDE SEQUENCE [LARGE SCALE GENOMIC DNA]</scope>
    <source>
        <strain evidence="8 9">MAFF 305830</strain>
    </source>
</reference>
<dbReference type="PANTHER" id="PTHR10434">
    <property type="entry name" value="1-ACYL-SN-GLYCEROL-3-PHOSPHATE ACYLTRANSFERASE"/>
    <property type="match status" value="1"/>
</dbReference>
<evidence type="ECO:0000256" key="3">
    <source>
        <dbReference type="ARBA" id="ARBA00023315"/>
    </source>
</evidence>
<dbReference type="SUPFAM" id="SSF69593">
    <property type="entry name" value="Glycerol-3-phosphate (1)-acyltransferase"/>
    <property type="match status" value="1"/>
</dbReference>
<keyword evidence="6" id="KW-0472">Membrane</keyword>
<dbReference type="CDD" id="cd07989">
    <property type="entry name" value="LPLAT_AGPAT-like"/>
    <property type="match status" value="1"/>
</dbReference>
<name>A0A0C3ABA6_SERVB</name>
<keyword evidence="4" id="KW-0443">Lipid metabolism</keyword>
<keyword evidence="6" id="KW-0812">Transmembrane</keyword>
<dbReference type="GO" id="GO:0006654">
    <property type="term" value="P:phosphatidic acid biosynthetic process"/>
    <property type="evidence" value="ECO:0007669"/>
    <property type="project" value="TreeGrafter"/>
</dbReference>
<gene>
    <name evidence="8" type="ORF">M408DRAFT_333156</name>
</gene>
<dbReference type="HOGENOM" id="CLU_027938_10_0_1"/>
<dbReference type="GO" id="GO:0016020">
    <property type="term" value="C:membrane"/>
    <property type="evidence" value="ECO:0007669"/>
    <property type="project" value="InterPro"/>
</dbReference>
<keyword evidence="4" id="KW-1208">Phospholipid metabolism</keyword>
<feature type="region of interest" description="Disordered" evidence="5">
    <location>
        <begin position="266"/>
        <end position="352"/>
    </location>
</feature>
<organism evidence="8 9">
    <name type="scientific">Serendipita vermifera MAFF 305830</name>
    <dbReference type="NCBI Taxonomy" id="933852"/>
    <lineage>
        <taxon>Eukaryota</taxon>
        <taxon>Fungi</taxon>
        <taxon>Dikarya</taxon>
        <taxon>Basidiomycota</taxon>
        <taxon>Agaricomycotina</taxon>
        <taxon>Agaricomycetes</taxon>
        <taxon>Sebacinales</taxon>
        <taxon>Serendipitaceae</taxon>
        <taxon>Serendipita</taxon>
    </lineage>
</organism>
<protein>
    <recommendedName>
        <fullName evidence="4">1-acyl-sn-glycerol-3-phosphate acyltransferase</fullName>
        <ecNumber evidence="4">2.3.1.51</ecNumber>
    </recommendedName>
</protein>
<dbReference type="STRING" id="933852.A0A0C3ABA6"/>
<keyword evidence="2 4" id="KW-0808">Transferase</keyword>
<dbReference type="GO" id="GO:0003841">
    <property type="term" value="F:1-acylglycerol-3-phosphate O-acyltransferase activity"/>
    <property type="evidence" value="ECO:0007669"/>
    <property type="project" value="UniProtKB-UniRule"/>
</dbReference>
<feature type="transmembrane region" description="Helical" evidence="6">
    <location>
        <begin position="37"/>
        <end position="61"/>
    </location>
</feature>
<dbReference type="SMART" id="SM00563">
    <property type="entry name" value="PlsC"/>
    <property type="match status" value="1"/>
</dbReference>
<evidence type="ECO:0000256" key="2">
    <source>
        <dbReference type="ARBA" id="ARBA00022679"/>
    </source>
</evidence>
<dbReference type="EMBL" id="KN824367">
    <property type="protein sequence ID" value="KIM21945.1"/>
    <property type="molecule type" value="Genomic_DNA"/>
</dbReference>
<dbReference type="Pfam" id="PF01553">
    <property type="entry name" value="Acyltransferase"/>
    <property type="match status" value="1"/>
</dbReference>
<dbReference type="GO" id="GO:0005783">
    <property type="term" value="C:endoplasmic reticulum"/>
    <property type="evidence" value="ECO:0007669"/>
    <property type="project" value="TreeGrafter"/>
</dbReference>
<dbReference type="EC" id="2.3.1.51" evidence="4"/>
<dbReference type="InterPro" id="IPR004552">
    <property type="entry name" value="AGP_acyltrans"/>
</dbReference>
<keyword evidence="4" id="KW-0594">Phospholipid biosynthesis</keyword>
<keyword evidence="9" id="KW-1185">Reference proteome</keyword>
<dbReference type="NCBIfam" id="TIGR00530">
    <property type="entry name" value="AGP_acyltrn"/>
    <property type="match status" value="1"/>
</dbReference>
<dbReference type="AlphaFoldDB" id="A0A0C3ABA6"/>
<dbReference type="PANTHER" id="PTHR10434:SF11">
    <property type="entry name" value="1-ACYL-SN-GLYCEROL-3-PHOSPHATE ACYLTRANSFERASE"/>
    <property type="match status" value="1"/>
</dbReference>